<dbReference type="Proteomes" id="UP001055102">
    <property type="component" value="Unassembled WGS sequence"/>
</dbReference>
<evidence type="ECO:0000313" key="2">
    <source>
        <dbReference type="Proteomes" id="UP001055102"/>
    </source>
</evidence>
<reference evidence="1" key="1">
    <citation type="journal article" date="2021" name="Front. Microbiol.">
        <title>Comprehensive Comparative Genomics and Phenotyping of Methylobacterium Species.</title>
        <authorList>
            <person name="Alessa O."/>
            <person name="Ogura Y."/>
            <person name="Fujitani Y."/>
            <person name="Takami H."/>
            <person name="Hayashi T."/>
            <person name="Sahin N."/>
            <person name="Tani A."/>
        </authorList>
    </citation>
    <scope>NUCLEOTIDE SEQUENCE</scope>
    <source>
        <strain evidence="1">LMG 23639</strain>
    </source>
</reference>
<keyword evidence="2" id="KW-1185">Reference proteome</keyword>
<sequence length="80" mass="8826">MASDPGLIAFAREHLDMARRNEGLFVGQLDADEYAAFQRMCRQGLVERRYPGLAGFMGLATITLTDAGRAALDAHREEGR</sequence>
<name>A0ABQ4SZP7_9HYPH</name>
<protein>
    <recommendedName>
        <fullName evidence="3">MarR family transcriptional regulator</fullName>
    </recommendedName>
</protein>
<comment type="caution">
    <text evidence="1">The sequence shown here is derived from an EMBL/GenBank/DDBJ whole genome shotgun (WGS) entry which is preliminary data.</text>
</comment>
<organism evidence="1 2">
    <name type="scientific">Methylobacterium jeotgali</name>
    <dbReference type="NCBI Taxonomy" id="381630"/>
    <lineage>
        <taxon>Bacteria</taxon>
        <taxon>Pseudomonadati</taxon>
        <taxon>Pseudomonadota</taxon>
        <taxon>Alphaproteobacteria</taxon>
        <taxon>Hyphomicrobiales</taxon>
        <taxon>Methylobacteriaceae</taxon>
        <taxon>Methylobacterium</taxon>
    </lineage>
</organism>
<proteinExistence type="predicted"/>
<accession>A0ABQ4SZP7</accession>
<dbReference type="RefSeq" id="WP_238278594.1">
    <property type="nucleotide sequence ID" value="NZ_BPQR01000084.1"/>
</dbReference>
<reference evidence="1" key="2">
    <citation type="submission" date="2021-08" db="EMBL/GenBank/DDBJ databases">
        <authorList>
            <person name="Tani A."/>
            <person name="Ola A."/>
            <person name="Ogura Y."/>
            <person name="Katsura K."/>
            <person name="Hayashi T."/>
        </authorList>
    </citation>
    <scope>NUCLEOTIDE SEQUENCE</scope>
    <source>
        <strain evidence="1">LMG 23639</strain>
    </source>
</reference>
<evidence type="ECO:0000313" key="1">
    <source>
        <dbReference type="EMBL" id="GJE08684.1"/>
    </source>
</evidence>
<dbReference type="EMBL" id="BPQR01000084">
    <property type="protein sequence ID" value="GJE08684.1"/>
    <property type="molecule type" value="Genomic_DNA"/>
</dbReference>
<evidence type="ECO:0008006" key="3">
    <source>
        <dbReference type="Google" id="ProtNLM"/>
    </source>
</evidence>
<gene>
    <name evidence="1" type="ORF">AOPFMNJM_4027</name>
</gene>